<accession>A0A512BA49</accession>
<dbReference type="Pfam" id="PF03432">
    <property type="entry name" value="Relaxase"/>
    <property type="match status" value="1"/>
</dbReference>
<dbReference type="InterPro" id="IPR005094">
    <property type="entry name" value="Endonuclease_MobA/VirD2"/>
</dbReference>
<dbReference type="EMBL" id="BJYT01000004">
    <property type="protein sequence ID" value="GEO08697.1"/>
    <property type="molecule type" value="Genomic_DNA"/>
</dbReference>
<dbReference type="RefSeq" id="WP_147202768.1">
    <property type="nucleotide sequence ID" value="NZ_BJYT01000004.1"/>
</dbReference>
<dbReference type="OrthoDB" id="1525197at2"/>
<evidence type="ECO:0000313" key="4">
    <source>
        <dbReference type="Proteomes" id="UP000321513"/>
    </source>
</evidence>
<evidence type="ECO:0000256" key="1">
    <source>
        <dbReference type="SAM" id="MobiDB-lite"/>
    </source>
</evidence>
<dbReference type="Proteomes" id="UP000321513">
    <property type="component" value="Unassembled WGS sequence"/>
</dbReference>
<feature type="compositionally biased region" description="Basic residues" evidence="1">
    <location>
        <begin position="292"/>
        <end position="304"/>
    </location>
</feature>
<evidence type="ECO:0000259" key="2">
    <source>
        <dbReference type="Pfam" id="PF03432"/>
    </source>
</evidence>
<feature type="region of interest" description="Disordered" evidence="1">
    <location>
        <begin position="283"/>
        <end position="304"/>
    </location>
</feature>
<sequence>MISKVVIGSSFSGVCKYVCSNQTRSKVLDVEGVRGHDYKLMASDFEEQRALRPSLNKVVFHAILSFYSSEKIDDEKMAKIAREYLEKLGITNTQFAITKHIDKEHLHLHVIANLVNNQGQTIKDNWIGLKGKKVAQQLTKKYELKEAVNKNLSLTHLEKLNEKDSIKYSIYQAVSSTICQCKNLDDLKDQLQKQGIETLYKYKGQTSELQGISFKLGDYKYKGSEVDRNFSIKNLQRTLQQQQAKQVQQKVAAPSIIRPPKYEGLPLKQSDLIKELAEPEVNREQGHNQFLIKKRKKKSKGFRL</sequence>
<organism evidence="3 4">
    <name type="scientific">Segetibacter aerophilus</name>
    <dbReference type="NCBI Taxonomy" id="670293"/>
    <lineage>
        <taxon>Bacteria</taxon>
        <taxon>Pseudomonadati</taxon>
        <taxon>Bacteroidota</taxon>
        <taxon>Chitinophagia</taxon>
        <taxon>Chitinophagales</taxon>
        <taxon>Chitinophagaceae</taxon>
        <taxon>Segetibacter</taxon>
    </lineage>
</organism>
<protein>
    <recommendedName>
        <fullName evidence="2">MobA/VirD2-like nuclease domain-containing protein</fullName>
    </recommendedName>
</protein>
<name>A0A512BA49_9BACT</name>
<keyword evidence="4" id="KW-1185">Reference proteome</keyword>
<reference evidence="3 4" key="1">
    <citation type="submission" date="2019-07" db="EMBL/GenBank/DDBJ databases">
        <title>Whole genome shotgun sequence of Segetibacter aerophilus NBRC 106135.</title>
        <authorList>
            <person name="Hosoyama A."/>
            <person name="Uohara A."/>
            <person name="Ohji S."/>
            <person name="Ichikawa N."/>
        </authorList>
    </citation>
    <scope>NUCLEOTIDE SEQUENCE [LARGE SCALE GENOMIC DNA]</scope>
    <source>
        <strain evidence="3 4">NBRC 106135</strain>
    </source>
</reference>
<gene>
    <name evidence="3" type="ORF">SAE01_11930</name>
</gene>
<dbReference type="AlphaFoldDB" id="A0A512BA49"/>
<comment type="caution">
    <text evidence="3">The sequence shown here is derived from an EMBL/GenBank/DDBJ whole genome shotgun (WGS) entry which is preliminary data.</text>
</comment>
<evidence type="ECO:0000313" key="3">
    <source>
        <dbReference type="EMBL" id="GEO08697.1"/>
    </source>
</evidence>
<feature type="domain" description="MobA/VirD2-like nuclease" evidence="2">
    <location>
        <begin position="17"/>
        <end position="144"/>
    </location>
</feature>
<proteinExistence type="predicted"/>